<dbReference type="Gene3D" id="2.60.120.10">
    <property type="entry name" value="Jelly Rolls"/>
    <property type="match status" value="1"/>
</dbReference>
<dbReference type="Pfam" id="PF07883">
    <property type="entry name" value="Cupin_2"/>
    <property type="match status" value="1"/>
</dbReference>
<organism evidence="3 4">
    <name type="scientific">Sphingomonas sinipercae</name>
    <dbReference type="NCBI Taxonomy" id="2714944"/>
    <lineage>
        <taxon>Bacteria</taxon>
        <taxon>Pseudomonadati</taxon>
        <taxon>Pseudomonadota</taxon>
        <taxon>Alphaproteobacteria</taxon>
        <taxon>Sphingomonadales</taxon>
        <taxon>Sphingomonadaceae</taxon>
        <taxon>Sphingomonas</taxon>
    </lineage>
</organism>
<dbReference type="InterPro" id="IPR014710">
    <property type="entry name" value="RmlC-like_jellyroll"/>
</dbReference>
<dbReference type="AlphaFoldDB" id="A0A6G7ZMG4"/>
<dbReference type="KEGG" id="ssin:G7078_04810"/>
<dbReference type="InterPro" id="IPR011051">
    <property type="entry name" value="RmlC_Cupin_sf"/>
</dbReference>
<evidence type="ECO:0000313" key="4">
    <source>
        <dbReference type="Proteomes" id="UP000502502"/>
    </source>
</evidence>
<dbReference type="SUPFAM" id="SSF51182">
    <property type="entry name" value="RmlC-like cupins"/>
    <property type="match status" value="1"/>
</dbReference>
<protein>
    <submittedName>
        <fullName evidence="3">Cupin domain-containing protein</fullName>
    </submittedName>
</protein>
<evidence type="ECO:0000259" key="2">
    <source>
        <dbReference type="Pfam" id="PF07883"/>
    </source>
</evidence>
<dbReference type="InterPro" id="IPR051610">
    <property type="entry name" value="GPI/OXD"/>
</dbReference>
<keyword evidence="4" id="KW-1185">Reference proteome</keyword>
<sequence>MPKIDLDRIEPTNRTGYPAPYDREVAGRWQRPLAQAAGITEFGVRQVTLKPGAWSSQRHWHDNEDEFLVMLSGQAVLVEDEGRTVLGAGDCVGWRKGTGNGHHLRNESDSDCVFVVVGGGECTGGGYSDIDMLFTADGTYVHKDGTPY</sequence>
<dbReference type="PANTHER" id="PTHR35848">
    <property type="entry name" value="OXALATE-BINDING PROTEIN"/>
    <property type="match status" value="1"/>
</dbReference>
<reference evidence="3 4" key="1">
    <citation type="submission" date="2020-03" db="EMBL/GenBank/DDBJ databases">
        <title>Sphingomonas sp. nov., isolated from fish.</title>
        <authorList>
            <person name="Hyun D.-W."/>
            <person name="Bae J.-W."/>
        </authorList>
    </citation>
    <scope>NUCLEOTIDE SEQUENCE [LARGE SCALE GENOMIC DNA]</scope>
    <source>
        <strain evidence="3 4">HDW15C</strain>
    </source>
</reference>
<evidence type="ECO:0000313" key="3">
    <source>
        <dbReference type="EMBL" id="QIL02174.1"/>
    </source>
</evidence>
<evidence type="ECO:0000256" key="1">
    <source>
        <dbReference type="ARBA" id="ARBA00022723"/>
    </source>
</evidence>
<name>A0A6G7ZMG4_9SPHN</name>
<accession>A0A6G7ZMG4</accession>
<dbReference type="CDD" id="cd02224">
    <property type="entry name" value="cupin_SPO2919-like"/>
    <property type="match status" value="1"/>
</dbReference>
<dbReference type="PANTHER" id="PTHR35848:SF9">
    <property type="entry name" value="SLL1358 PROTEIN"/>
    <property type="match status" value="1"/>
</dbReference>
<dbReference type="GO" id="GO:0046872">
    <property type="term" value="F:metal ion binding"/>
    <property type="evidence" value="ECO:0007669"/>
    <property type="project" value="UniProtKB-KW"/>
</dbReference>
<feature type="domain" description="Cupin type-2" evidence="2">
    <location>
        <begin position="47"/>
        <end position="117"/>
    </location>
</feature>
<gene>
    <name evidence="3" type="ORF">G7078_04810</name>
</gene>
<dbReference type="RefSeq" id="WP_166093548.1">
    <property type="nucleotide sequence ID" value="NZ_CP049871.1"/>
</dbReference>
<dbReference type="EMBL" id="CP049871">
    <property type="protein sequence ID" value="QIL02174.1"/>
    <property type="molecule type" value="Genomic_DNA"/>
</dbReference>
<keyword evidence="1" id="KW-0479">Metal-binding</keyword>
<proteinExistence type="predicted"/>
<dbReference type="InterPro" id="IPR013096">
    <property type="entry name" value="Cupin_2"/>
</dbReference>
<dbReference type="Proteomes" id="UP000502502">
    <property type="component" value="Chromosome"/>
</dbReference>